<dbReference type="PANTHER" id="PTHR33231">
    <property type="entry name" value="30S RIBOSOMAL PROTEIN"/>
    <property type="match status" value="1"/>
</dbReference>
<keyword evidence="1" id="KW-0810">Translation regulation</keyword>
<feature type="region of interest" description="Disordered" evidence="2">
    <location>
        <begin position="120"/>
        <end position="140"/>
    </location>
</feature>
<dbReference type="PANTHER" id="PTHR33231:SF1">
    <property type="entry name" value="30S RIBOSOMAL PROTEIN"/>
    <property type="match status" value="1"/>
</dbReference>
<evidence type="ECO:0000313" key="4">
    <source>
        <dbReference type="EMBL" id="TCO07566.1"/>
    </source>
</evidence>
<dbReference type="InterPro" id="IPR050574">
    <property type="entry name" value="HPF/YfiA_ribosome-assoc"/>
</dbReference>
<dbReference type="EMBL" id="SLWM01000055">
    <property type="protein sequence ID" value="TCO07566.1"/>
    <property type="molecule type" value="Genomic_DNA"/>
</dbReference>
<reference evidence="4 5" key="1">
    <citation type="journal article" date="2015" name="Stand. Genomic Sci.">
        <title>Genomic Encyclopedia of Bacterial and Archaeal Type Strains, Phase III: the genomes of soil and plant-associated and newly described type strains.</title>
        <authorList>
            <person name="Whitman W.B."/>
            <person name="Woyke T."/>
            <person name="Klenk H.P."/>
            <person name="Zhou Y."/>
            <person name="Lilburn T.G."/>
            <person name="Beck B.J."/>
            <person name="De Vos P."/>
            <person name="Vandamme P."/>
            <person name="Eisen J.A."/>
            <person name="Garrity G."/>
            <person name="Hugenholtz P."/>
            <person name="Kyrpides N.C."/>
        </authorList>
    </citation>
    <scope>NUCLEOTIDE SEQUENCE [LARGE SCALE GENOMIC DNA]</scope>
    <source>
        <strain evidence="4 5">VKM Ac-2538</strain>
    </source>
</reference>
<comment type="caution">
    <text evidence="4">The sequence shown here is derived from an EMBL/GenBank/DDBJ whole genome shotgun (WGS) entry which is preliminary data.</text>
</comment>
<dbReference type="InterPro" id="IPR032528">
    <property type="entry name" value="Ribosom_S30AE_C"/>
</dbReference>
<dbReference type="InterPro" id="IPR038416">
    <property type="entry name" value="Ribosom_S30AE_C_sf"/>
</dbReference>
<gene>
    <name evidence="4" type="ORF">EV644_1553</name>
</gene>
<keyword evidence="5" id="KW-1185">Reference proteome</keyword>
<protein>
    <submittedName>
        <fullName evidence="4">Ribosomal subunit interface protein</fullName>
    </submittedName>
</protein>
<dbReference type="SUPFAM" id="SSF69754">
    <property type="entry name" value="Ribosome binding protein Y (YfiA homologue)"/>
    <property type="match status" value="1"/>
</dbReference>
<dbReference type="Gene3D" id="3.30.160.100">
    <property type="entry name" value="Ribosome hibernation promotion factor-like"/>
    <property type="match status" value="1"/>
</dbReference>
<dbReference type="RefSeq" id="WP_158293121.1">
    <property type="nucleotide sequence ID" value="NZ_SLWM01000055.1"/>
</dbReference>
<evidence type="ECO:0000256" key="2">
    <source>
        <dbReference type="SAM" id="MobiDB-lite"/>
    </source>
</evidence>
<evidence type="ECO:0000313" key="5">
    <source>
        <dbReference type="Proteomes" id="UP000295818"/>
    </source>
</evidence>
<name>A0ABY2B7W8_9ACTN</name>
<sequence length="255" mass="28233">MTRRSTDVPVLCTSRGPLARGDQMYALRKIVKVLRQTPQPVLHAQVVLTVEANPAQDRPARVEVGAVVAGHTIRAHAMADDLHKAADLVVDRLRRRLDAVRARRRSRLRRHGTEILQWRHGGLPSRPVNEPRPNGAGSHPVVKRKTFVLAPMTPGEAADQMELLDHDFYLFADRDTGADAVVYRRCNGDYGVLGPIGSAGPDGSGVRPPVLTPEQARERLDLTADRFVFYRAASDERARVLYRRYDGCCGLLVAA</sequence>
<dbReference type="InterPro" id="IPR036567">
    <property type="entry name" value="RHF-like"/>
</dbReference>
<dbReference type="Pfam" id="PF16321">
    <property type="entry name" value="Ribosom_S30AE_C"/>
    <property type="match status" value="2"/>
</dbReference>
<dbReference type="InterPro" id="IPR003489">
    <property type="entry name" value="RHF/RaiA"/>
</dbReference>
<organism evidence="4 5">
    <name type="scientific">Kribbella orskensis</name>
    <dbReference type="NCBI Taxonomy" id="2512216"/>
    <lineage>
        <taxon>Bacteria</taxon>
        <taxon>Bacillati</taxon>
        <taxon>Actinomycetota</taxon>
        <taxon>Actinomycetes</taxon>
        <taxon>Propionibacteriales</taxon>
        <taxon>Kribbellaceae</taxon>
        <taxon>Kribbella</taxon>
    </lineage>
</organism>
<feature type="domain" description="Sigma 54 modulation/S30EA ribosomal protein C-terminal" evidence="3">
    <location>
        <begin position="139"/>
        <end position="192"/>
    </location>
</feature>
<dbReference type="Pfam" id="PF02482">
    <property type="entry name" value="Ribosomal_S30AE"/>
    <property type="match status" value="1"/>
</dbReference>
<accession>A0ABY2B7W8</accession>
<proteinExistence type="predicted"/>
<dbReference type="Proteomes" id="UP000295818">
    <property type="component" value="Unassembled WGS sequence"/>
</dbReference>
<evidence type="ECO:0000256" key="1">
    <source>
        <dbReference type="ARBA" id="ARBA00022845"/>
    </source>
</evidence>
<feature type="domain" description="Sigma 54 modulation/S30EA ribosomal protein C-terminal" evidence="3">
    <location>
        <begin position="209"/>
        <end position="251"/>
    </location>
</feature>
<dbReference type="Gene3D" id="3.30.505.50">
    <property type="entry name" value="Sigma 54 modulation/S30EA ribosomal protein, C-terminal domain"/>
    <property type="match status" value="2"/>
</dbReference>
<evidence type="ECO:0000259" key="3">
    <source>
        <dbReference type="Pfam" id="PF16321"/>
    </source>
</evidence>